<accession>A0ABT7U4K8</accession>
<protein>
    <submittedName>
        <fullName evidence="1">Uncharacterized protein</fullName>
    </submittedName>
</protein>
<gene>
    <name evidence="1" type="ORF">QUW02_05705</name>
</gene>
<evidence type="ECO:0000313" key="1">
    <source>
        <dbReference type="EMBL" id="MDM8145420.1"/>
    </source>
</evidence>
<name>A0ABT7U4K8_9BACE</name>
<keyword evidence="2" id="KW-1185">Reference proteome</keyword>
<evidence type="ECO:0000313" key="2">
    <source>
        <dbReference type="Proteomes" id="UP001228403"/>
    </source>
</evidence>
<dbReference type="EMBL" id="JAUDCF010000009">
    <property type="protein sequence ID" value="MDM8145420.1"/>
    <property type="molecule type" value="Genomic_DNA"/>
</dbReference>
<reference evidence="2" key="1">
    <citation type="submission" date="2023-07" db="EMBL/GenBank/DDBJ databases">
        <title>Identification and characterization of horizontal gene transfer across gut microbiota members of farm animals based on homology search.</title>
        <authorList>
            <person name="Schwarzerova J."/>
            <person name="Nykrynova M."/>
            <person name="Jureckova K."/>
            <person name="Cejkova D."/>
            <person name="Rychlik I."/>
        </authorList>
    </citation>
    <scope>NUCLEOTIDE SEQUENCE [LARGE SCALE GENOMIC DNA]</scope>
    <source>
        <strain evidence="2">ET4</strain>
    </source>
</reference>
<dbReference type="Proteomes" id="UP001228403">
    <property type="component" value="Unassembled WGS sequence"/>
</dbReference>
<proteinExistence type="predicted"/>
<comment type="caution">
    <text evidence="1">The sequence shown here is derived from an EMBL/GenBank/DDBJ whole genome shotgun (WGS) entry which is preliminary data.</text>
</comment>
<sequence>MKKIYSAPVCEIVTVEACEMLASSVLPGDGGPATGILPGDGEFDGEFNSNSESDVEIW</sequence>
<organism evidence="1 2">
    <name type="scientific">Bacteroides eggerthii</name>
    <dbReference type="NCBI Taxonomy" id="28111"/>
    <lineage>
        <taxon>Bacteria</taxon>
        <taxon>Pseudomonadati</taxon>
        <taxon>Bacteroidota</taxon>
        <taxon>Bacteroidia</taxon>
        <taxon>Bacteroidales</taxon>
        <taxon>Bacteroidaceae</taxon>
        <taxon>Bacteroides</taxon>
    </lineage>
</organism>